<dbReference type="EMBL" id="CAWUHC010000035">
    <property type="protein sequence ID" value="CAK7221494.1"/>
    <property type="molecule type" value="Genomic_DNA"/>
</dbReference>
<evidence type="ECO:0000313" key="4">
    <source>
        <dbReference type="Proteomes" id="UP001642406"/>
    </source>
</evidence>
<sequence length="456" mass="49423">MDAALLRRVETGAIEGRARNMRGRQVQLRRLFDYLCEHRDAFVEADQQDGDVSRGEAQTIVAAVLAEIRRHYDALDLQKELAQDNRLRTGQPAPDRQHPIAIAYVLPPLHDLLFGTVTALAAAIEAGSCCVIEIPNTTRAMGAVVRDAVLGALDPEAYTVIRTHAPAAFLAQCYVVDPEQRLDASVATVGRLVSHADEPTVAIVDRTADAAQAAKDIVCSRLVFAGRSPYAVDHVLVNEFVADEFAEAVRAKVEAFYGSNAAEGVVDSVVVHADRTNALLKQKITSKKLVIVRVTSLDDAIDLANGPTPRAALYAFAANEEARYLSQHIVARATFVNYIPSKLLVGPMYPVGYPIQTEMRYTRAMFERPSPQFVSTVGDRRTIATTNSTVDPAAASKLLLRAANPLKPMGLPPAGAWGFFDQGIILGASVYLLPIFVGSVVAVVQTIRLALNKYVL</sequence>
<reference evidence="3 4" key="1">
    <citation type="submission" date="2024-01" db="EMBL/GenBank/DDBJ databases">
        <authorList>
            <person name="Allen C."/>
            <person name="Tagirdzhanova G."/>
        </authorList>
    </citation>
    <scope>NUCLEOTIDE SEQUENCE [LARGE SCALE GENOMIC DNA]</scope>
</reference>
<dbReference type="Gene3D" id="3.40.605.10">
    <property type="entry name" value="Aldehyde Dehydrogenase, Chain A, domain 1"/>
    <property type="match status" value="1"/>
</dbReference>
<keyword evidence="4" id="KW-1185">Reference proteome</keyword>
<dbReference type="SUPFAM" id="SSF53720">
    <property type="entry name" value="ALDH-like"/>
    <property type="match status" value="1"/>
</dbReference>
<keyword evidence="1" id="KW-0472">Membrane</keyword>
<evidence type="ECO:0000256" key="1">
    <source>
        <dbReference type="SAM" id="Phobius"/>
    </source>
</evidence>
<feature type="transmembrane region" description="Helical" evidence="1">
    <location>
        <begin position="431"/>
        <end position="451"/>
    </location>
</feature>
<protein>
    <recommendedName>
        <fullName evidence="2">Aldehyde dehydrogenase domain-containing protein</fullName>
    </recommendedName>
</protein>
<dbReference type="InterPro" id="IPR016163">
    <property type="entry name" value="Ald_DH_C"/>
</dbReference>
<name>A0ABP0BPF3_9PEZI</name>
<gene>
    <name evidence="3" type="ORF">SBRCBS47491_004544</name>
</gene>
<evidence type="ECO:0000259" key="2">
    <source>
        <dbReference type="Pfam" id="PF00171"/>
    </source>
</evidence>
<feature type="domain" description="Aldehyde dehydrogenase" evidence="2">
    <location>
        <begin position="20"/>
        <end position="265"/>
    </location>
</feature>
<dbReference type="InterPro" id="IPR016162">
    <property type="entry name" value="Ald_DH_N"/>
</dbReference>
<dbReference type="InterPro" id="IPR015590">
    <property type="entry name" value="Aldehyde_DH_dom"/>
</dbReference>
<dbReference type="PANTHER" id="PTHR43111:SF1">
    <property type="entry name" value="ALDEHYDE DEHYDROGENASE B-RELATED"/>
    <property type="match status" value="1"/>
</dbReference>
<dbReference type="Pfam" id="PF00171">
    <property type="entry name" value="Aldedh"/>
    <property type="match status" value="1"/>
</dbReference>
<keyword evidence="1" id="KW-1133">Transmembrane helix</keyword>
<keyword evidence="1" id="KW-0812">Transmembrane</keyword>
<comment type="caution">
    <text evidence="3">The sequence shown here is derived from an EMBL/GenBank/DDBJ whole genome shotgun (WGS) entry which is preliminary data.</text>
</comment>
<dbReference type="InterPro" id="IPR016161">
    <property type="entry name" value="Ald_DH/histidinol_DH"/>
</dbReference>
<evidence type="ECO:0000313" key="3">
    <source>
        <dbReference type="EMBL" id="CAK7221494.1"/>
    </source>
</evidence>
<dbReference type="Proteomes" id="UP001642406">
    <property type="component" value="Unassembled WGS sequence"/>
</dbReference>
<organism evidence="3 4">
    <name type="scientific">Sporothrix bragantina</name>
    <dbReference type="NCBI Taxonomy" id="671064"/>
    <lineage>
        <taxon>Eukaryota</taxon>
        <taxon>Fungi</taxon>
        <taxon>Dikarya</taxon>
        <taxon>Ascomycota</taxon>
        <taxon>Pezizomycotina</taxon>
        <taxon>Sordariomycetes</taxon>
        <taxon>Sordariomycetidae</taxon>
        <taxon>Ophiostomatales</taxon>
        <taxon>Ophiostomataceae</taxon>
        <taxon>Sporothrix</taxon>
    </lineage>
</organism>
<proteinExistence type="predicted"/>
<dbReference type="PANTHER" id="PTHR43111">
    <property type="entry name" value="ALDEHYDE DEHYDROGENASE B-RELATED"/>
    <property type="match status" value="1"/>
</dbReference>
<dbReference type="Gene3D" id="3.40.309.10">
    <property type="entry name" value="Aldehyde Dehydrogenase, Chain A, domain 2"/>
    <property type="match status" value="1"/>
</dbReference>
<accession>A0ABP0BPF3</accession>